<name>A0A9D1L1S1_9FIRM</name>
<reference evidence="1" key="1">
    <citation type="submission" date="2020-10" db="EMBL/GenBank/DDBJ databases">
        <authorList>
            <person name="Gilroy R."/>
        </authorList>
    </citation>
    <scope>NUCLEOTIDE SEQUENCE</scope>
    <source>
        <strain evidence="1">CHK195-11698</strain>
    </source>
</reference>
<sequence length="53" mass="6094">MKRTNGFILLEAILALSLLVTCLVFLFRAAVQIHVSYQEVKQREMALISSWLE</sequence>
<dbReference type="Proteomes" id="UP000824175">
    <property type="component" value="Unassembled WGS sequence"/>
</dbReference>
<organism evidence="1 2">
    <name type="scientific">Candidatus Fimiplasma intestinipullorum</name>
    <dbReference type="NCBI Taxonomy" id="2840825"/>
    <lineage>
        <taxon>Bacteria</taxon>
        <taxon>Bacillati</taxon>
        <taxon>Bacillota</taxon>
        <taxon>Clostridia</taxon>
        <taxon>Eubacteriales</taxon>
        <taxon>Candidatus Fimiplasma</taxon>
    </lineage>
</organism>
<protein>
    <submittedName>
        <fullName evidence="1">Uncharacterized protein</fullName>
    </submittedName>
</protein>
<accession>A0A9D1L1S1</accession>
<evidence type="ECO:0000313" key="1">
    <source>
        <dbReference type="EMBL" id="HIU14277.1"/>
    </source>
</evidence>
<evidence type="ECO:0000313" key="2">
    <source>
        <dbReference type="Proteomes" id="UP000824175"/>
    </source>
</evidence>
<dbReference type="AlphaFoldDB" id="A0A9D1L1S1"/>
<dbReference type="EMBL" id="DVMJ01000080">
    <property type="protein sequence ID" value="HIU14277.1"/>
    <property type="molecule type" value="Genomic_DNA"/>
</dbReference>
<proteinExistence type="predicted"/>
<comment type="caution">
    <text evidence="1">The sequence shown here is derived from an EMBL/GenBank/DDBJ whole genome shotgun (WGS) entry which is preliminary data.</text>
</comment>
<reference evidence="1" key="2">
    <citation type="journal article" date="2021" name="PeerJ">
        <title>Extensive microbial diversity within the chicken gut microbiome revealed by metagenomics and culture.</title>
        <authorList>
            <person name="Gilroy R."/>
            <person name="Ravi A."/>
            <person name="Getino M."/>
            <person name="Pursley I."/>
            <person name="Horton D.L."/>
            <person name="Alikhan N.F."/>
            <person name="Baker D."/>
            <person name="Gharbi K."/>
            <person name="Hall N."/>
            <person name="Watson M."/>
            <person name="Adriaenssens E.M."/>
            <person name="Foster-Nyarko E."/>
            <person name="Jarju S."/>
            <person name="Secka A."/>
            <person name="Antonio M."/>
            <person name="Oren A."/>
            <person name="Chaudhuri R.R."/>
            <person name="La Ragione R."/>
            <person name="Hildebrand F."/>
            <person name="Pallen M.J."/>
        </authorList>
    </citation>
    <scope>NUCLEOTIDE SEQUENCE</scope>
    <source>
        <strain evidence="1">CHK195-11698</strain>
    </source>
</reference>
<gene>
    <name evidence="1" type="ORF">IAD15_09440</name>
</gene>